<sequence>MLSFTAGVAAAAGSPEPPKEETRTCRCRGSPLSYTGDGADAAAKLLLRDRGGREAVVGKDPGTPAPPVRFATAARHLAGLISKPSERKEEREGSRGVKWEGLSNAVEGVRKPRWEQELMAAPAHLFPAGESVWPFSPMTAATHMFRGSMPGGLHFMNFPPATPMALQFSGQQLGLSSMGAAAAVVSGNREAHLSGVLSSAALNSYRPAGSGHDDQPSPHHHHLQRHHRDS</sequence>
<gene>
    <name evidence="2" type="ORF">KSP39_PZI015138</name>
</gene>
<evidence type="ECO:0000256" key="1">
    <source>
        <dbReference type="SAM" id="MobiDB-lite"/>
    </source>
</evidence>
<proteinExistence type="predicted"/>
<organism evidence="2 3">
    <name type="scientific">Platanthera zijinensis</name>
    <dbReference type="NCBI Taxonomy" id="2320716"/>
    <lineage>
        <taxon>Eukaryota</taxon>
        <taxon>Viridiplantae</taxon>
        <taxon>Streptophyta</taxon>
        <taxon>Embryophyta</taxon>
        <taxon>Tracheophyta</taxon>
        <taxon>Spermatophyta</taxon>
        <taxon>Magnoliopsida</taxon>
        <taxon>Liliopsida</taxon>
        <taxon>Asparagales</taxon>
        <taxon>Orchidaceae</taxon>
        <taxon>Orchidoideae</taxon>
        <taxon>Orchideae</taxon>
        <taxon>Orchidinae</taxon>
        <taxon>Platanthera</taxon>
    </lineage>
</organism>
<comment type="caution">
    <text evidence="2">The sequence shown here is derived from an EMBL/GenBank/DDBJ whole genome shotgun (WGS) entry which is preliminary data.</text>
</comment>
<dbReference type="AlphaFoldDB" id="A0AAP0BBH5"/>
<feature type="region of interest" description="Disordered" evidence="1">
    <location>
        <begin position="1"/>
        <end position="26"/>
    </location>
</feature>
<name>A0AAP0BBH5_9ASPA</name>
<dbReference type="Proteomes" id="UP001418222">
    <property type="component" value="Unassembled WGS sequence"/>
</dbReference>
<dbReference type="EMBL" id="JBBWWQ010000012">
    <property type="protein sequence ID" value="KAK8934974.1"/>
    <property type="molecule type" value="Genomic_DNA"/>
</dbReference>
<accession>A0AAP0BBH5</accession>
<feature type="compositionally biased region" description="Basic residues" evidence="1">
    <location>
        <begin position="218"/>
        <end position="230"/>
    </location>
</feature>
<protein>
    <submittedName>
        <fullName evidence="2">Uncharacterized protein</fullName>
    </submittedName>
</protein>
<reference evidence="2 3" key="1">
    <citation type="journal article" date="2022" name="Nat. Plants">
        <title>Genomes of leafy and leafless Platanthera orchids illuminate the evolution of mycoheterotrophy.</title>
        <authorList>
            <person name="Li M.H."/>
            <person name="Liu K.W."/>
            <person name="Li Z."/>
            <person name="Lu H.C."/>
            <person name="Ye Q.L."/>
            <person name="Zhang D."/>
            <person name="Wang J.Y."/>
            <person name="Li Y.F."/>
            <person name="Zhong Z.M."/>
            <person name="Liu X."/>
            <person name="Yu X."/>
            <person name="Liu D.K."/>
            <person name="Tu X.D."/>
            <person name="Liu B."/>
            <person name="Hao Y."/>
            <person name="Liao X.Y."/>
            <person name="Jiang Y.T."/>
            <person name="Sun W.H."/>
            <person name="Chen J."/>
            <person name="Chen Y.Q."/>
            <person name="Ai Y."/>
            <person name="Zhai J.W."/>
            <person name="Wu S.S."/>
            <person name="Zhou Z."/>
            <person name="Hsiao Y.Y."/>
            <person name="Wu W.L."/>
            <person name="Chen Y.Y."/>
            <person name="Lin Y.F."/>
            <person name="Hsu J.L."/>
            <person name="Li C.Y."/>
            <person name="Wang Z.W."/>
            <person name="Zhao X."/>
            <person name="Zhong W.Y."/>
            <person name="Ma X.K."/>
            <person name="Ma L."/>
            <person name="Huang J."/>
            <person name="Chen G.Z."/>
            <person name="Huang M.Z."/>
            <person name="Huang L."/>
            <person name="Peng D.H."/>
            <person name="Luo Y.B."/>
            <person name="Zou S.Q."/>
            <person name="Chen S.P."/>
            <person name="Lan S."/>
            <person name="Tsai W.C."/>
            <person name="Van de Peer Y."/>
            <person name="Liu Z.J."/>
        </authorList>
    </citation>
    <scope>NUCLEOTIDE SEQUENCE [LARGE SCALE GENOMIC DNA]</scope>
    <source>
        <strain evidence="2">Lor287</strain>
    </source>
</reference>
<evidence type="ECO:0000313" key="3">
    <source>
        <dbReference type="Proteomes" id="UP001418222"/>
    </source>
</evidence>
<feature type="region of interest" description="Disordered" evidence="1">
    <location>
        <begin position="203"/>
        <end position="230"/>
    </location>
</feature>
<evidence type="ECO:0000313" key="2">
    <source>
        <dbReference type="EMBL" id="KAK8934974.1"/>
    </source>
</evidence>
<keyword evidence="3" id="KW-1185">Reference proteome</keyword>